<accession>A0AAV1Y0A2</accession>
<protein>
    <submittedName>
        <fullName evidence="1">Uncharacterized protein</fullName>
    </submittedName>
</protein>
<name>A0AAV1Y0A2_LUPLU</name>
<dbReference type="EMBL" id="CAXHTB010000019">
    <property type="protein sequence ID" value="CAL0326594.1"/>
    <property type="molecule type" value="Genomic_DNA"/>
</dbReference>
<sequence length="56" mass="6989">MIIQVCMIHLWVQEDYLELTNFRIFVIYFVFKVSYETTFSFLRFYGVFEFIMNDKL</sequence>
<dbReference type="Proteomes" id="UP001497480">
    <property type="component" value="Unassembled WGS sequence"/>
</dbReference>
<evidence type="ECO:0000313" key="1">
    <source>
        <dbReference type="EMBL" id="CAL0326594.1"/>
    </source>
</evidence>
<keyword evidence="2" id="KW-1185">Reference proteome</keyword>
<comment type="caution">
    <text evidence="1">The sequence shown here is derived from an EMBL/GenBank/DDBJ whole genome shotgun (WGS) entry which is preliminary data.</text>
</comment>
<dbReference type="AlphaFoldDB" id="A0AAV1Y0A2"/>
<organism evidence="1 2">
    <name type="scientific">Lupinus luteus</name>
    <name type="common">European yellow lupine</name>
    <dbReference type="NCBI Taxonomy" id="3873"/>
    <lineage>
        <taxon>Eukaryota</taxon>
        <taxon>Viridiplantae</taxon>
        <taxon>Streptophyta</taxon>
        <taxon>Embryophyta</taxon>
        <taxon>Tracheophyta</taxon>
        <taxon>Spermatophyta</taxon>
        <taxon>Magnoliopsida</taxon>
        <taxon>eudicotyledons</taxon>
        <taxon>Gunneridae</taxon>
        <taxon>Pentapetalae</taxon>
        <taxon>rosids</taxon>
        <taxon>fabids</taxon>
        <taxon>Fabales</taxon>
        <taxon>Fabaceae</taxon>
        <taxon>Papilionoideae</taxon>
        <taxon>50 kb inversion clade</taxon>
        <taxon>genistoids sensu lato</taxon>
        <taxon>core genistoids</taxon>
        <taxon>Genisteae</taxon>
        <taxon>Lupinus</taxon>
    </lineage>
</organism>
<reference evidence="1 2" key="1">
    <citation type="submission" date="2024-03" db="EMBL/GenBank/DDBJ databases">
        <authorList>
            <person name="Martinez-Hernandez J."/>
        </authorList>
    </citation>
    <scope>NUCLEOTIDE SEQUENCE [LARGE SCALE GENOMIC DNA]</scope>
</reference>
<gene>
    <name evidence="1" type="ORF">LLUT_LOCUS27654</name>
</gene>
<evidence type="ECO:0000313" key="2">
    <source>
        <dbReference type="Proteomes" id="UP001497480"/>
    </source>
</evidence>
<proteinExistence type="predicted"/>